<evidence type="ECO:0000313" key="6">
    <source>
        <dbReference type="Proteomes" id="UP000035681"/>
    </source>
</evidence>
<dbReference type="SUPFAM" id="SSF46955">
    <property type="entry name" value="Putative DNA-binding domain"/>
    <property type="match status" value="1"/>
</dbReference>
<dbReference type="InterPro" id="IPR037000">
    <property type="entry name" value="Ski_DNA-bd_sf"/>
</dbReference>
<dbReference type="FunFam" id="3.10.260.20:FF:000001">
    <property type="entry name" value="Dachshund homolog 1"/>
    <property type="match status" value="1"/>
</dbReference>
<evidence type="ECO:0000256" key="3">
    <source>
        <dbReference type="ARBA" id="ARBA00038192"/>
    </source>
</evidence>
<feature type="domain" description="SKI/SNO/DAC" evidence="5">
    <location>
        <begin position="18"/>
        <end position="122"/>
    </location>
</feature>
<feature type="compositionally biased region" description="Low complexity" evidence="4">
    <location>
        <begin position="323"/>
        <end position="334"/>
    </location>
</feature>
<dbReference type="AlphaFoldDB" id="A0A0K0DV05"/>
<dbReference type="Pfam" id="PF02437">
    <property type="entry name" value="Ski_Sno_DHD"/>
    <property type="match status" value="1"/>
</dbReference>
<evidence type="ECO:0000256" key="1">
    <source>
        <dbReference type="ARBA" id="ARBA00004123"/>
    </source>
</evidence>
<dbReference type="STRING" id="6248.A0A0K0DV05"/>
<name>A0A0K0DV05_STRER</name>
<feature type="compositionally biased region" description="Polar residues" evidence="4">
    <location>
        <begin position="239"/>
        <end position="250"/>
    </location>
</feature>
<reference evidence="7" key="1">
    <citation type="submission" date="2015-08" db="UniProtKB">
        <authorList>
            <consortium name="WormBaseParasite"/>
        </authorList>
    </citation>
    <scope>IDENTIFICATION</scope>
</reference>
<comment type="similarity">
    <text evidence="3">Belongs to the DACH/dachshund family.</text>
</comment>
<evidence type="ECO:0000256" key="2">
    <source>
        <dbReference type="ARBA" id="ARBA00023242"/>
    </source>
</evidence>
<dbReference type="PANTHER" id="PTHR12577">
    <property type="entry name" value="DACHSHUND"/>
    <property type="match status" value="1"/>
</dbReference>
<keyword evidence="6" id="KW-1185">Reference proteome</keyword>
<dbReference type="GO" id="GO:0005634">
    <property type="term" value="C:nucleus"/>
    <property type="evidence" value="ECO:0007669"/>
    <property type="project" value="UniProtKB-SubCell"/>
</dbReference>
<dbReference type="GO" id="GO:0005667">
    <property type="term" value="C:transcription regulator complex"/>
    <property type="evidence" value="ECO:0007669"/>
    <property type="project" value="TreeGrafter"/>
</dbReference>
<keyword evidence="2" id="KW-0539">Nucleus</keyword>
<dbReference type="GO" id="GO:0000978">
    <property type="term" value="F:RNA polymerase II cis-regulatory region sequence-specific DNA binding"/>
    <property type="evidence" value="ECO:0007669"/>
    <property type="project" value="TreeGrafter"/>
</dbReference>
<dbReference type="Gene3D" id="3.10.260.20">
    <property type="entry name" value="Ski"/>
    <property type="match status" value="1"/>
</dbReference>
<dbReference type="WBParaSite" id="TCONS_00005943.p1">
    <property type="protein sequence ID" value="TCONS_00005943.p1"/>
    <property type="gene ID" value="XLOC_004150"/>
</dbReference>
<evidence type="ECO:0000313" key="8">
    <source>
        <dbReference type="WBParaSite" id="TCONS_00005943.p1"/>
    </source>
</evidence>
<dbReference type="InterPro" id="IPR052417">
    <property type="entry name" value="Dachshund_domain"/>
</dbReference>
<comment type="subcellular location">
    <subcellularLocation>
        <location evidence="1">Nucleus</location>
    </subcellularLocation>
</comment>
<dbReference type="InterPro" id="IPR009061">
    <property type="entry name" value="DNA-bd_dom_put_sf"/>
</dbReference>
<dbReference type="Proteomes" id="UP000035681">
    <property type="component" value="Unplaced"/>
</dbReference>
<dbReference type="WBParaSite" id="SSTP_0000107100.1">
    <property type="protein sequence ID" value="SSTP_0000107100.1"/>
    <property type="gene ID" value="SSTP_0000107100"/>
</dbReference>
<proteinExistence type="inferred from homology"/>
<feature type="region of interest" description="Disordered" evidence="4">
    <location>
        <begin position="234"/>
        <end position="334"/>
    </location>
</feature>
<feature type="compositionally biased region" description="Polar residues" evidence="4">
    <location>
        <begin position="293"/>
        <end position="322"/>
    </location>
</feature>
<dbReference type="GO" id="GO:0000981">
    <property type="term" value="F:DNA-binding transcription factor activity, RNA polymerase II-specific"/>
    <property type="evidence" value="ECO:0007669"/>
    <property type="project" value="TreeGrafter"/>
</dbReference>
<feature type="compositionally biased region" description="Low complexity" evidence="4">
    <location>
        <begin position="274"/>
        <end position="292"/>
    </location>
</feature>
<sequence length="418" mass="48221">MEYNFNFGNPIFRGDIFPLHMIPDDLNLQAQHFVYRNHRIAGFELNGEKYICIPQAFDIFLKNLVGGLHTVYTKLKRLNIQPIICNVEQVRELRNMGAIQPGVNRCKLMRVEDFDTLYEDCTCLEARPGRPPKRLLSMDQWASKRDKFEEKETCSKVAVSSDECQNSSTSNVNNQNIMNAIFHQQLLFQQMLVASNVGRVQNNKDIRNRNENTMQNDKTQMWNEKYINVECKDNEDNNESQSASCQNQSKDSNDDTKTFSSFFSEKNDSKKNQENNSSTSNTSTKNTIINSEPNSHSSIETCDSIKSNFTDRGSSGSSDDYTNGNNSRSNKNSNGASIEFLIGKLSSIIEQADNTFKQHYEKMDIIIEGISKVSDVMSHQNYLINKLEEERKRCNVYMKKYLNVCRRRRQIVEEKKEN</sequence>
<protein>
    <submittedName>
        <fullName evidence="7 8">Ski_Sno domain-containing protein</fullName>
    </submittedName>
</protein>
<evidence type="ECO:0000256" key="4">
    <source>
        <dbReference type="SAM" id="MobiDB-lite"/>
    </source>
</evidence>
<accession>A0A0K0DV05</accession>
<organism evidence="7">
    <name type="scientific">Strongyloides stercoralis</name>
    <name type="common">Threadworm</name>
    <dbReference type="NCBI Taxonomy" id="6248"/>
    <lineage>
        <taxon>Eukaryota</taxon>
        <taxon>Metazoa</taxon>
        <taxon>Ecdysozoa</taxon>
        <taxon>Nematoda</taxon>
        <taxon>Chromadorea</taxon>
        <taxon>Rhabditida</taxon>
        <taxon>Tylenchina</taxon>
        <taxon>Panagrolaimomorpha</taxon>
        <taxon>Strongyloidoidea</taxon>
        <taxon>Strongyloididae</taxon>
        <taxon>Strongyloides</taxon>
    </lineage>
</organism>
<dbReference type="InterPro" id="IPR003380">
    <property type="entry name" value="SKI/SNO/DAC"/>
</dbReference>
<dbReference type="PANTHER" id="PTHR12577:SF6">
    <property type="entry name" value="DACHSHUND, ISOFORM B"/>
    <property type="match status" value="1"/>
</dbReference>
<evidence type="ECO:0000313" key="7">
    <source>
        <dbReference type="WBParaSite" id="SSTP_0000107100.1"/>
    </source>
</evidence>
<evidence type="ECO:0000259" key="5">
    <source>
        <dbReference type="Pfam" id="PF02437"/>
    </source>
</evidence>